<dbReference type="RefSeq" id="WP_010851726.1">
    <property type="nucleotide sequence ID" value="NZ_HF570956.1"/>
</dbReference>
<dbReference type="InterPro" id="IPR013022">
    <property type="entry name" value="Xyl_isomerase-like_TIM-brl"/>
</dbReference>
<proteinExistence type="predicted"/>
<keyword evidence="1" id="KW-0119">Carbohydrate metabolism</keyword>
<evidence type="ECO:0000313" key="4">
    <source>
        <dbReference type="Proteomes" id="UP000013167"/>
    </source>
</evidence>
<dbReference type="HOGENOM" id="CLU_065571_0_0_11"/>
<dbReference type="Pfam" id="PF01261">
    <property type="entry name" value="AP_endonuc_2"/>
    <property type="match status" value="1"/>
</dbReference>
<evidence type="ECO:0000313" key="3">
    <source>
        <dbReference type="EMBL" id="CCH68872.1"/>
    </source>
</evidence>
<dbReference type="Proteomes" id="UP000013167">
    <property type="component" value="Unassembled WGS sequence"/>
</dbReference>
<keyword evidence="4" id="KW-1185">Reference proteome</keyword>
<evidence type="ECO:0000259" key="2">
    <source>
        <dbReference type="Pfam" id="PF01261"/>
    </source>
</evidence>
<dbReference type="SUPFAM" id="SSF51658">
    <property type="entry name" value="Xylose isomerase-like"/>
    <property type="match status" value="1"/>
</dbReference>
<dbReference type="STRING" id="1193181.BN10_1210013"/>
<dbReference type="eggNOG" id="COG1082">
    <property type="taxonomic scope" value="Bacteria"/>
</dbReference>
<dbReference type="Gene3D" id="3.20.20.150">
    <property type="entry name" value="Divalent-metal-dependent TIM barrel enzymes"/>
    <property type="match status" value="1"/>
</dbReference>
<dbReference type="PANTHER" id="PTHR12110:SF47">
    <property type="match status" value="1"/>
</dbReference>
<accession>N0DXY2</accession>
<organism evidence="3 4">
    <name type="scientific">Phycicoccus elongatus Lp2</name>
    <dbReference type="NCBI Taxonomy" id="1193181"/>
    <lineage>
        <taxon>Bacteria</taxon>
        <taxon>Bacillati</taxon>
        <taxon>Actinomycetota</taxon>
        <taxon>Actinomycetes</taxon>
        <taxon>Micrococcales</taxon>
        <taxon>Intrasporangiaceae</taxon>
        <taxon>Phycicoccus</taxon>
    </lineage>
</organism>
<reference evidence="3 4" key="1">
    <citation type="journal article" date="2013" name="ISME J.">
        <title>A metabolic model for members of the genus Tetrasphaera involved in enhanced biological phosphorus removal.</title>
        <authorList>
            <person name="Kristiansen R."/>
            <person name="Nguyen H.T.T."/>
            <person name="Saunders A.M."/>
            <person name="Nielsen J.L."/>
            <person name="Wimmer R."/>
            <person name="Le V.Q."/>
            <person name="McIlroy S.J."/>
            <person name="Petrovski S."/>
            <person name="Seviour R.J."/>
            <person name="Calteau A."/>
            <person name="Nielsen K.L."/>
            <person name="Nielsen P.H."/>
        </authorList>
    </citation>
    <scope>NUCLEOTIDE SEQUENCE [LARGE SCALE GENOMIC DNA]</scope>
    <source>
        <strain evidence="3 4">Lp2</strain>
    </source>
</reference>
<gene>
    <name evidence="3" type="ORF">BN10_1210013</name>
</gene>
<sequence length="275" mass="30042">MSAVTVPDIPVALSTSSAYPENSAAAFSLAQRLDYDAVEVMVWSDPVTQEAGALRSLSEHHELPIVSIHAPTLLISQRVWGTDPWDKVDRSLELAHEVGADVVVVHPPFRWQREYAAGFVDGVAVRENDSGIKIAVENMYPWRARRNRRSRELEAYLPHWDPVAQPFDHVTLDLSHTATARSDALEMLDGLGSRMTHLHLADGSGGVLDEHLVPGRGSQPCGEVLERLAASDYSGAVVVEVATRKLSPEDREFDLAEALAFARLHLATAGASEEA</sequence>
<dbReference type="AlphaFoldDB" id="N0DXY2"/>
<dbReference type="InterPro" id="IPR050312">
    <property type="entry name" value="IolE/XylAMocC-like"/>
</dbReference>
<dbReference type="EMBL" id="CAIZ01000026">
    <property type="protein sequence ID" value="CCH68872.1"/>
    <property type="molecule type" value="Genomic_DNA"/>
</dbReference>
<dbReference type="OrthoDB" id="3248123at2"/>
<protein>
    <recommendedName>
        <fullName evidence="2">Xylose isomerase-like TIM barrel domain-containing protein</fullName>
    </recommendedName>
</protein>
<dbReference type="InterPro" id="IPR036237">
    <property type="entry name" value="Xyl_isomerase-like_sf"/>
</dbReference>
<feature type="domain" description="Xylose isomerase-like TIM barrel" evidence="2">
    <location>
        <begin position="27"/>
        <end position="263"/>
    </location>
</feature>
<comment type="caution">
    <text evidence="3">The sequence shown here is derived from an EMBL/GenBank/DDBJ whole genome shotgun (WGS) entry which is preliminary data.</text>
</comment>
<dbReference type="PANTHER" id="PTHR12110">
    <property type="entry name" value="HYDROXYPYRUVATE ISOMERASE"/>
    <property type="match status" value="1"/>
</dbReference>
<name>N0DXY2_9MICO</name>
<evidence type="ECO:0000256" key="1">
    <source>
        <dbReference type="ARBA" id="ARBA00023277"/>
    </source>
</evidence>